<evidence type="ECO:0000259" key="1">
    <source>
        <dbReference type="Pfam" id="PF10057"/>
    </source>
</evidence>
<reference evidence="2 4" key="1">
    <citation type="submission" date="2016-11" db="EMBL/GenBank/DDBJ databases">
        <title>Complete genome sequencing of Virgibacillus halodenitrificans PDB-F2.</title>
        <authorList>
            <person name="Sun Z."/>
            <person name="Zhou Y."/>
            <person name="Li H."/>
        </authorList>
    </citation>
    <scope>NUCLEOTIDE SEQUENCE [LARGE SCALE GENOMIC DNA]</scope>
    <source>
        <strain evidence="2 4">PDB-F2</strain>
    </source>
</reference>
<sequence length="230" mass="26764">MNSKSQASIIASSVGKLLRDNFGKGPGSIYVSISKGFVTMYLQNFLAPMERILLNQKNNLKIQETRDLLMRELIPEIKWILTSELQTNVNSILYDWELERKSGIIFAELESSESEVEEEDLDYPAKEKLHEEVRRFTEKAQKTPKHLVSYKLNERTIISKREQILVLIEKELIKSGFSEQLRLSKRKLEKSLINIDYIESVLKQEIQDVFVDWDFAEDAGYVVFILKTTK</sequence>
<dbReference type="EMBL" id="CP017962">
    <property type="protein sequence ID" value="APC49808.1"/>
    <property type="molecule type" value="Genomic_DNA"/>
</dbReference>
<dbReference type="RefSeq" id="WP_019376697.1">
    <property type="nucleotide sequence ID" value="NZ_CP017962.1"/>
</dbReference>
<evidence type="ECO:0000313" key="2">
    <source>
        <dbReference type="EMBL" id="APC49808.1"/>
    </source>
</evidence>
<feature type="domain" description="Na+-translocating membrane potential-generating system MpsC" evidence="1">
    <location>
        <begin position="127"/>
        <end position="227"/>
    </location>
</feature>
<keyword evidence="5" id="KW-1185">Reference proteome</keyword>
<dbReference type="AlphaFoldDB" id="A0AAC9NM92"/>
<protein>
    <submittedName>
        <fullName evidence="3">DUF2294 family protein</fullName>
    </submittedName>
</protein>
<dbReference type="Proteomes" id="UP000182945">
    <property type="component" value="Chromosome"/>
</dbReference>
<dbReference type="Proteomes" id="UP000621631">
    <property type="component" value="Unassembled WGS sequence"/>
</dbReference>
<dbReference type="KEGG" id="vhl:BME96_17120"/>
<dbReference type="EMBL" id="JACWEZ010000007">
    <property type="protein sequence ID" value="MBD1223441.1"/>
    <property type="molecule type" value="Genomic_DNA"/>
</dbReference>
<evidence type="ECO:0000313" key="3">
    <source>
        <dbReference type="EMBL" id="MBD1223441.1"/>
    </source>
</evidence>
<evidence type="ECO:0000313" key="4">
    <source>
        <dbReference type="Proteomes" id="UP000182945"/>
    </source>
</evidence>
<dbReference type="Pfam" id="PF10057">
    <property type="entry name" value="MpsC"/>
    <property type="match status" value="2"/>
</dbReference>
<accession>A0AAC9NM92</accession>
<reference evidence="3 5" key="2">
    <citation type="submission" date="2020-09" db="EMBL/GenBank/DDBJ databases">
        <title>Draft Genome Sequences of Oil-Oxidizing Bacteria Halomonas titanicae, Marinobacter lutaoensis, and Virgibacillus halodenitrificans Isolated from Highly Saline Environments.</title>
        <authorList>
            <person name="Grouzdev D.S."/>
            <person name="Sokolova D.S."/>
            <person name="Semenova E.M."/>
            <person name="Borzenkov I.A."/>
            <person name="Bidzhieva S.K."/>
            <person name="Poltaraus A.B."/>
            <person name="Nazina T.N."/>
        </authorList>
    </citation>
    <scope>NUCLEOTIDE SEQUENCE [LARGE SCALE GENOMIC DNA]</scope>
    <source>
        <strain evidence="3 5">VKM B-3472D</strain>
    </source>
</reference>
<feature type="domain" description="Na+-translocating membrane potential-generating system MpsC" evidence="1">
    <location>
        <begin position="7"/>
        <end position="109"/>
    </location>
</feature>
<dbReference type="InterPro" id="IPR018745">
    <property type="entry name" value="MpsC"/>
</dbReference>
<name>A0AAC9NM92_VIRHA</name>
<gene>
    <name evidence="2" type="ORF">BME96_17120</name>
    <name evidence="3" type="ORF">IC602_12615</name>
</gene>
<proteinExistence type="predicted"/>
<evidence type="ECO:0000313" key="5">
    <source>
        <dbReference type="Proteomes" id="UP000621631"/>
    </source>
</evidence>
<organism evidence="2 4">
    <name type="scientific">Virgibacillus halodenitrificans</name>
    <name type="common">Bacillus halodenitrificans</name>
    <dbReference type="NCBI Taxonomy" id="1482"/>
    <lineage>
        <taxon>Bacteria</taxon>
        <taxon>Bacillati</taxon>
        <taxon>Bacillota</taxon>
        <taxon>Bacilli</taxon>
        <taxon>Bacillales</taxon>
        <taxon>Bacillaceae</taxon>
        <taxon>Virgibacillus</taxon>
    </lineage>
</organism>
<dbReference type="GeneID" id="71516132"/>